<name>A0A6A7N7Q0_9BURK</name>
<reference evidence="2 3" key="1">
    <citation type="submission" date="2019-10" db="EMBL/GenBank/DDBJ databases">
        <title>Two novel species isolated from a subtropical stream in China.</title>
        <authorList>
            <person name="Lu H."/>
        </authorList>
    </citation>
    <scope>NUCLEOTIDE SEQUENCE [LARGE SCALE GENOMIC DNA]</scope>
    <source>
        <strain evidence="2 3">FT29W</strain>
    </source>
</reference>
<accession>A0A6A7N7Q0</accession>
<dbReference type="RefSeq" id="WP_152840404.1">
    <property type="nucleotide sequence ID" value="NZ_WHUG01000011.1"/>
</dbReference>
<gene>
    <name evidence="2" type="ORF">GEV02_23540</name>
</gene>
<protein>
    <submittedName>
        <fullName evidence="2">Uncharacterized protein</fullName>
    </submittedName>
</protein>
<evidence type="ECO:0000313" key="2">
    <source>
        <dbReference type="EMBL" id="MQA41120.1"/>
    </source>
</evidence>
<keyword evidence="3" id="KW-1185">Reference proteome</keyword>
<proteinExistence type="predicted"/>
<organism evidence="2 3">
    <name type="scientific">Rugamonas aquatica</name>
    <dbReference type="NCBI Taxonomy" id="2743357"/>
    <lineage>
        <taxon>Bacteria</taxon>
        <taxon>Pseudomonadati</taxon>
        <taxon>Pseudomonadota</taxon>
        <taxon>Betaproteobacteria</taxon>
        <taxon>Burkholderiales</taxon>
        <taxon>Oxalobacteraceae</taxon>
        <taxon>Telluria group</taxon>
        <taxon>Rugamonas</taxon>
    </lineage>
</organism>
<evidence type="ECO:0000256" key="1">
    <source>
        <dbReference type="SAM" id="SignalP"/>
    </source>
</evidence>
<keyword evidence="1" id="KW-0732">Signal</keyword>
<sequence>MKNKRGLTMRVSRQRYSTTLRALILATSSLSLRASAADAPPAYPWHLADIWWTLPSHQRLDTLSIAFDISNDVPDDVDLYIAPLGLMTVGGANFYGGVQTRVAGWPSAAERTLVPLGRGTLFSRWATGKVIDLDYAKGPPGTHFEAGSYEGNFVSVRSACRWHAGRYVYAVKREVKGGQSWLAATVQDARGKSVCTAGLLRMDGDDAMLAPQLGSFVEVYGSDSVIPTVTITFDPPSLNGHVVELSSVLVNYPENGVPQAPRFASVVAAGGRIQMAVAPRPLSDGIRQQTLTFNPVRQAALQESILPPVP</sequence>
<feature type="signal peptide" evidence="1">
    <location>
        <begin position="1"/>
        <end position="36"/>
    </location>
</feature>
<dbReference type="Proteomes" id="UP000440498">
    <property type="component" value="Unassembled WGS sequence"/>
</dbReference>
<evidence type="ECO:0000313" key="3">
    <source>
        <dbReference type="Proteomes" id="UP000440498"/>
    </source>
</evidence>
<dbReference type="EMBL" id="WHUG01000011">
    <property type="protein sequence ID" value="MQA41120.1"/>
    <property type="molecule type" value="Genomic_DNA"/>
</dbReference>
<comment type="caution">
    <text evidence="2">The sequence shown here is derived from an EMBL/GenBank/DDBJ whole genome shotgun (WGS) entry which is preliminary data.</text>
</comment>
<feature type="chain" id="PRO_5025382125" evidence="1">
    <location>
        <begin position="37"/>
        <end position="310"/>
    </location>
</feature>
<dbReference type="AlphaFoldDB" id="A0A6A7N7Q0"/>